<reference evidence="3" key="1">
    <citation type="submission" date="2016-11" db="UniProtKB">
        <authorList>
            <consortium name="WormBaseParasite"/>
        </authorList>
    </citation>
    <scope>IDENTIFICATION</scope>
</reference>
<proteinExistence type="predicted"/>
<keyword evidence="1" id="KW-0812">Transmembrane</keyword>
<evidence type="ECO:0000313" key="3">
    <source>
        <dbReference type="WBParaSite" id="L893_g2903.t1"/>
    </source>
</evidence>
<keyword evidence="1" id="KW-0472">Membrane</keyword>
<evidence type="ECO:0000256" key="1">
    <source>
        <dbReference type="SAM" id="Phobius"/>
    </source>
</evidence>
<protein>
    <submittedName>
        <fullName evidence="3">G_PROTEIN_RECEP_F1_2 domain-containing protein</fullName>
    </submittedName>
</protein>
<name>A0A1I7ZQW9_9BILA</name>
<dbReference type="Proteomes" id="UP000095287">
    <property type="component" value="Unplaced"/>
</dbReference>
<dbReference type="AlphaFoldDB" id="A0A1I7ZQW9"/>
<organism evidence="2 3">
    <name type="scientific">Steinernema glaseri</name>
    <dbReference type="NCBI Taxonomy" id="37863"/>
    <lineage>
        <taxon>Eukaryota</taxon>
        <taxon>Metazoa</taxon>
        <taxon>Ecdysozoa</taxon>
        <taxon>Nematoda</taxon>
        <taxon>Chromadorea</taxon>
        <taxon>Rhabditida</taxon>
        <taxon>Tylenchina</taxon>
        <taxon>Panagrolaimomorpha</taxon>
        <taxon>Strongyloidoidea</taxon>
        <taxon>Steinernematidae</taxon>
        <taxon>Steinernema</taxon>
    </lineage>
</organism>
<sequence>MPSFSSSKGEPEPGPAPPPYFETIGALPHQVSVTLPPYNPDDFAYVLPPRLVIEQPVCRLPPVLEPVRMKKRTIICRLLCSLTCVLLLLIVPFLIYVILVDLHVSSNETRIMGRARM</sequence>
<dbReference type="WBParaSite" id="L893_g2903.t1">
    <property type="protein sequence ID" value="L893_g2903.t1"/>
    <property type="gene ID" value="L893_g2903"/>
</dbReference>
<keyword evidence="2" id="KW-1185">Reference proteome</keyword>
<feature type="transmembrane region" description="Helical" evidence="1">
    <location>
        <begin position="78"/>
        <end position="99"/>
    </location>
</feature>
<evidence type="ECO:0000313" key="2">
    <source>
        <dbReference type="Proteomes" id="UP000095287"/>
    </source>
</evidence>
<accession>A0A1I7ZQW9</accession>
<keyword evidence="1" id="KW-1133">Transmembrane helix</keyword>